<evidence type="ECO:0000313" key="1">
    <source>
        <dbReference type="EMBL" id="JAD15367.1"/>
    </source>
</evidence>
<dbReference type="AlphaFoldDB" id="A0A0A8XUH3"/>
<protein>
    <submittedName>
        <fullName evidence="1">Uncharacterized protein</fullName>
    </submittedName>
</protein>
<proteinExistence type="predicted"/>
<sequence>MHHFSLFCNSSMFYDIPLQHSFMITYISASSCGFQIEK</sequence>
<organism evidence="1">
    <name type="scientific">Arundo donax</name>
    <name type="common">Giant reed</name>
    <name type="synonym">Donax arundinaceus</name>
    <dbReference type="NCBI Taxonomy" id="35708"/>
    <lineage>
        <taxon>Eukaryota</taxon>
        <taxon>Viridiplantae</taxon>
        <taxon>Streptophyta</taxon>
        <taxon>Embryophyta</taxon>
        <taxon>Tracheophyta</taxon>
        <taxon>Spermatophyta</taxon>
        <taxon>Magnoliopsida</taxon>
        <taxon>Liliopsida</taxon>
        <taxon>Poales</taxon>
        <taxon>Poaceae</taxon>
        <taxon>PACMAD clade</taxon>
        <taxon>Arundinoideae</taxon>
        <taxon>Arundineae</taxon>
        <taxon>Arundo</taxon>
    </lineage>
</organism>
<reference evidence="1" key="2">
    <citation type="journal article" date="2015" name="Data Brief">
        <title>Shoot transcriptome of the giant reed, Arundo donax.</title>
        <authorList>
            <person name="Barrero R.A."/>
            <person name="Guerrero F.D."/>
            <person name="Moolhuijzen P."/>
            <person name="Goolsby J.A."/>
            <person name="Tidwell J."/>
            <person name="Bellgard S.E."/>
            <person name="Bellgard M.I."/>
        </authorList>
    </citation>
    <scope>NUCLEOTIDE SEQUENCE</scope>
    <source>
        <tissue evidence="1">Shoot tissue taken approximately 20 cm above the soil surface</tissue>
    </source>
</reference>
<name>A0A0A8XUH3_ARUDO</name>
<dbReference type="EMBL" id="GBRH01282528">
    <property type="protein sequence ID" value="JAD15367.1"/>
    <property type="molecule type" value="Transcribed_RNA"/>
</dbReference>
<accession>A0A0A8XUH3</accession>
<reference evidence="1" key="1">
    <citation type="submission" date="2014-09" db="EMBL/GenBank/DDBJ databases">
        <authorList>
            <person name="Magalhaes I.L.F."/>
            <person name="Oliveira U."/>
            <person name="Santos F.R."/>
            <person name="Vidigal T.H.D.A."/>
            <person name="Brescovit A.D."/>
            <person name="Santos A.J."/>
        </authorList>
    </citation>
    <scope>NUCLEOTIDE SEQUENCE</scope>
    <source>
        <tissue evidence="1">Shoot tissue taken approximately 20 cm above the soil surface</tissue>
    </source>
</reference>